<dbReference type="SMART" id="SM00129">
    <property type="entry name" value="KISc"/>
    <property type="match status" value="1"/>
</dbReference>
<dbReference type="Pfam" id="PF00225">
    <property type="entry name" value="Kinesin"/>
    <property type="match status" value="1"/>
</dbReference>
<proteinExistence type="inferred from homology"/>
<dbReference type="PANTHER" id="PTHR43025">
    <property type="entry name" value="MONOGALACTOSYLDIACYLGLYCEROL SYNTHASE"/>
    <property type="match status" value="1"/>
</dbReference>
<accession>A0AAW1S4G8</accession>
<keyword evidence="4" id="KW-0808">Transferase</keyword>
<dbReference type="InterPro" id="IPR001752">
    <property type="entry name" value="Kinesin_motor_dom"/>
</dbReference>
<dbReference type="InterPro" id="IPR036961">
    <property type="entry name" value="Kinesin_motor_dom_sf"/>
</dbReference>
<evidence type="ECO:0000256" key="2">
    <source>
        <dbReference type="ARBA" id="ARBA00012615"/>
    </source>
</evidence>
<comment type="similarity">
    <text evidence="1">Belongs to the glycosyltransferase 28 family.</text>
</comment>
<dbReference type="GO" id="GO:0009247">
    <property type="term" value="P:glycolipid biosynthetic process"/>
    <property type="evidence" value="ECO:0007669"/>
    <property type="project" value="InterPro"/>
</dbReference>
<keyword evidence="3" id="KW-0328">Glycosyltransferase</keyword>
<dbReference type="EC" id="2.4.1.46" evidence="2"/>
<dbReference type="EMBL" id="JALJOU010000012">
    <property type="protein sequence ID" value="KAK9840829.1"/>
    <property type="molecule type" value="Genomic_DNA"/>
</dbReference>
<feature type="domain" description="Kinesin motor" evidence="8">
    <location>
        <begin position="1"/>
        <end position="163"/>
    </location>
</feature>
<keyword evidence="10" id="KW-1185">Reference proteome</keyword>
<name>A0AAW1S4G8_9CHLO</name>
<evidence type="ECO:0000256" key="3">
    <source>
        <dbReference type="ARBA" id="ARBA00022676"/>
    </source>
</evidence>
<dbReference type="PANTHER" id="PTHR43025:SF3">
    <property type="entry name" value="MONOGALACTOSYLDIACYLGLYCEROL SYNTHASE 1, CHLOROPLASTIC"/>
    <property type="match status" value="1"/>
</dbReference>
<dbReference type="SUPFAM" id="SSF52540">
    <property type="entry name" value="P-loop containing nucleoside triphosphate hydrolases"/>
    <property type="match status" value="1"/>
</dbReference>
<protein>
    <recommendedName>
        <fullName evidence="2">monogalactosyldiacylglycerol synthase</fullName>
        <ecNumber evidence="2">2.4.1.46</ecNumber>
    </recommendedName>
</protein>
<dbReference type="AlphaFoldDB" id="A0AAW1S4G8"/>
<comment type="caution">
    <text evidence="9">The sequence shown here is derived from an EMBL/GenBank/DDBJ whole genome shotgun (WGS) entry which is preliminary data.</text>
</comment>
<evidence type="ECO:0000256" key="7">
    <source>
        <dbReference type="PROSITE-ProRule" id="PRU00283"/>
    </source>
</evidence>
<dbReference type="GO" id="GO:0003777">
    <property type="term" value="F:microtubule motor activity"/>
    <property type="evidence" value="ECO:0007669"/>
    <property type="project" value="InterPro"/>
</dbReference>
<dbReference type="InterPro" id="IPR007235">
    <property type="entry name" value="Glyco_trans_28_C"/>
</dbReference>
<comment type="similarity">
    <text evidence="7">Belongs to the TRAFAC class myosin-kinesin ATPase superfamily. Kinesin family.</text>
</comment>
<evidence type="ECO:0000313" key="9">
    <source>
        <dbReference type="EMBL" id="KAK9840829.1"/>
    </source>
</evidence>
<dbReference type="SUPFAM" id="SSF53756">
    <property type="entry name" value="UDP-Glycosyltransferase/glycogen phosphorylase"/>
    <property type="match status" value="1"/>
</dbReference>
<dbReference type="Pfam" id="PF06925">
    <property type="entry name" value="MGDG_synth"/>
    <property type="match status" value="1"/>
</dbReference>
<reference evidence="9 10" key="1">
    <citation type="journal article" date="2024" name="Nat. Commun.">
        <title>Phylogenomics reveals the evolutionary origins of lichenization in chlorophyte algae.</title>
        <authorList>
            <person name="Puginier C."/>
            <person name="Libourel C."/>
            <person name="Otte J."/>
            <person name="Skaloud P."/>
            <person name="Haon M."/>
            <person name="Grisel S."/>
            <person name="Petersen M."/>
            <person name="Berrin J.G."/>
            <person name="Delaux P.M."/>
            <person name="Dal Grande F."/>
            <person name="Keller J."/>
        </authorList>
    </citation>
    <scope>NUCLEOTIDE SEQUENCE [LARGE SCALE GENOMIC DNA]</scope>
    <source>
        <strain evidence="9 10">SAG 245.80</strain>
    </source>
</reference>
<comment type="caution">
    <text evidence="7">Lacks conserved residue(s) required for the propagation of feature annotation.</text>
</comment>
<dbReference type="Gene3D" id="3.40.850.10">
    <property type="entry name" value="Kinesin motor domain"/>
    <property type="match status" value="1"/>
</dbReference>
<evidence type="ECO:0000256" key="5">
    <source>
        <dbReference type="ARBA" id="ARBA00023175"/>
    </source>
</evidence>
<dbReference type="Proteomes" id="UP001445335">
    <property type="component" value="Unassembled WGS sequence"/>
</dbReference>
<dbReference type="Pfam" id="PF04101">
    <property type="entry name" value="Glyco_tran_28_C"/>
    <property type="match status" value="1"/>
</dbReference>
<dbReference type="GO" id="GO:0046509">
    <property type="term" value="F:1,2-diacylglycerol 3-beta-galactosyltransferase activity"/>
    <property type="evidence" value="ECO:0007669"/>
    <property type="project" value="UniProtKB-EC"/>
</dbReference>
<dbReference type="InterPro" id="IPR009695">
    <property type="entry name" value="Diacylglyc_glucosyltr_N"/>
</dbReference>
<evidence type="ECO:0000256" key="4">
    <source>
        <dbReference type="ARBA" id="ARBA00022679"/>
    </source>
</evidence>
<evidence type="ECO:0000256" key="6">
    <source>
        <dbReference type="ARBA" id="ARBA00046299"/>
    </source>
</evidence>
<evidence type="ECO:0000256" key="1">
    <source>
        <dbReference type="ARBA" id="ARBA00006962"/>
    </source>
</evidence>
<dbReference type="PROSITE" id="PS50067">
    <property type="entry name" value="KINESIN_MOTOR_2"/>
    <property type="match status" value="1"/>
</dbReference>
<dbReference type="GO" id="GO:0007018">
    <property type="term" value="P:microtubule-based movement"/>
    <property type="evidence" value="ECO:0007669"/>
    <property type="project" value="InterPro"/>
</dbReference>
<comment type="subcellular location">
    <subcellularLocation>
        <location evidence="6">Plastid</location>
        <location evidence="6">Chloroplast membrane</location>
    </subcellularLocation>
</comment>
<organism evidence="9 10">
    <name type="scientific">Elliptochloris bilobata</name>
    <dbReference type="NCBI Taxonomy" id="381761"/>
    <lineage>
        <taxon>Eukaryota</taxon>
        <taxon>Viridiplantae</taxon>
        <taxon>Chlorophyta</taxon>
        <taxon>core chlorophytes</taxon>
        <taxon>Trebouxiophyceae</taxon>
        <taxon>Trebouxiophyceae incertae sedis</taxon>
        <taxon>Elliptochloris clade</taxon>
        <taxon>Elliptochloris</taxon>
    </lineage>
</organism>
<sequence>MGAERIPGLVWRSVETAADVTTALEQGSAARATGATAMNAASLRSHALLAVRLAPAQPGGAATTLHLVDLAGSERVVRSEVAGQALKEAGAINRSLAALGDVVSALQRRAQHVPFRNSRLTQVLQDSLCGSSKVLLVADLAPEAASVAETLGSLSFAARAAKVELGCARHGAAAAGAGAQRGIGGCGPAQAVWLWPFSLIGRGRRRKAAGEGRKRVMVLMSDTGGGHRASAEALKAGFQKLYGDKYEVDYVDIWSHYTPYPFNQIPRSYSFMVAHPALWKFNYYLQQPRWVHVSTQRAWAPFVSRQVAQAFVEFEPDLVVSVHPLMQIIPQRVLAACARERGVDPAPFATVVTDLTTCHNTWFHRGVDRCFVPTETCRSRALRMGLRPDQVVLHGLPIRPAFSDARAPQRVLRKRLGMDSQLPAVLLVGGGEGMGAIEATLEAIATACGGACQVVAICGRNKKLARRLQNRHFPGGMRVLVKGFVSNMADWMSACNVIVTKAGPGTIAEALICGLPIVLNGFIPCQEFGNVEYVVDNGYGRFERHPERIAAQLSAWFSPSGREELDAIAKRCAQAGKQFQFALFRIVEDLAAMVEAPRMRVPAASSRACCQAA</sequence>
<evidence type="ECO:0000313" key="10">
    <source>
        <dbReference type="Proteomes" id="UP001445335"/>
    </source>
</evidence>
<evidence type="ECO:0000259" key="8">
    <source>
        <dbReference type="PROSITE" id="PS50067"/>
    </source>
</evidence>
<dbReference type="GO" id="GO:0031969">
    <property type="term" value="C:chloroplast membrane"/>
    <property type="evidence" value="ECO:0007669"/>
    <property type="project" value="UniProtKB-SubCell"/>
</dbReference>
<gene>
    <name evidence="9" type="ORF">WJX81_007551</name>
</gene>
<dbReference type="PRINTS" id="PR00380">
    <property type="entry name" value="KINESINHEAVY"/>
</dbReference>
<dbReference type="Gene3D" id="3.40.50.2000">
    <property type="entry name" value="Glycogen Phosphorylase B"/>
    <property type="match status" value="1"/>
</dbReference>
<dbReference type="GO" id="GO:0005524">
    <property type="term" value="F:ATP binding"/>
    <property type="evidence" value="ECO:0007669"/>
    <property type="project" value="InterPro"/>
</dbReference>
<dbReference type="InterPro" id="IPR050519">
    <property type="entry name" value="Glycosyltransf_28_UgtP"/>
</dbReference>
<dbReference type="GO" id="GO:0008017">
    <property type="term" value="F:microtubule binding"/>
    <property type="evidence" value="ECO:0007669"/>
    <property type="project" value="InterPro"/>
</dbReference>
<dbReference type="InterPro" id="IPR027417">
    <property type="entry name" value="P-loop_NTPase"/>
</dbReference>
<keyword evidence="5" id="KW-0505">Motor protein</keyword>